<name>A0ABS5WUL8_9RHOB</name>
<sequence length="159" mass="17193">MSFRSILFTAVATLGLTTSAFAADVMVKDAYARSAGKNAKTGAAFMMIMNHGAENDRLINATSDVAKRVELHTHKENGDGVMQMLHVEEGFAIPAGEMHPLKRGGDHVMFMGLNQPFVQGEMIPVTLVFEKAGEVKVEIPVDLERKPAEGGMSHGTHKN</sequence>
<dbReference type="InterPro" id="IPR058248">
    <property type="entry name" value="Lxx211020-like"/>
</dbReference>
<gene>
    <name evidence="2" type="ORF">KL867_16900</name>
</gene>
<dbReference type="SUPFAM" id="SSF110087">
    <property type="entry name" value="DR1885-like metal-binding protein"/>
    <property type="match status" value="1"/>
</dbReference>
<evidence type="ECO:0000313" key="2">
    <source>
        <dbReference type="EMBL" id="MBT3142751.1"/>
    </source>
</evidence>
<keyword evidence="1" id="KW-0732">Signal</keyword>
<comment type="caution">
    <text evidence="2">The sequence shown here is derived from an EMBL/GenBank/DDBJ whole genome shotgun (WGS) entry which is preliminary data.</text>
</comment>
<dbReference type="EMBL" id="JAHHDY010000018">
    <property type="protein sequence ID" value="MBT3142751.1"/>
    <property type="molecule type" value="Genomic_DNA"/>
</dbReference>
<evidence type="ECO:0000256" key="1">
    <source>
        <dbReference type="SAM" id="SignalP"/>
    </source>
</evidence>
<keyword evidence="3" id="KW-1185">Reference proteome</keyword>
<dbReference type="Proteomes" id="UP000763802">
    <property type="component" value="Unassembled WGS sequence"/>
</dbReference>
<reference evidence="2 3" key="1">
    <citation type="submission" date="2021-05" db="EMBL/GenBank/DDBJ databases">
        <title>Draft genomes of marine bacteria isolated from model chitin particles.</title>
        <authorList>
            <person name="Datta M.S."/>
            <person name="Schwartzman J.A."/>
            <person name="Cordero O."/>
        </authorList>
    </citation>
    <scope>NUCLEOTIDE SEQUENCE [LARGE SCALE GENOMIC DNA]</scope>
    <source>
        <strain evidence="2 3">4E07</strain>
    </source>
</reference>
<evidence type="ECO:0000313" key="3">
    <source>
        <dbReference type="Proteomes" id="UP000763802"/>
    </source>
</evidence>
<dbReference type="RefSeq" id="WP_215194061.1">
    <property type="nucleotide sequence ID" value="NZ_JAHHDY010000018.1"/>
</dbReference>
<protein>
    <submittedName>
        <fullName evidence="2">Copper chaperone PCu(A)C</fullName>
    </submittedName>
</protein>
<dbReference type="Pfam" id="PF04314">
    <property type="entry name" value="PCuAC"/>
    <property type="match status" value="1"/>
</dbReference>
<feature type="signal peptide" evidence="1">
    <location>
        <begin position="1"/>
        <end position="22"/>
    </location>
</feature>
<dbReference type="InterPro" id="IPR036182">
    <property type="entry name" value="PCuAC_sf"/>
</dbReference>
<organism evidence="2 3">
    <name type="scientific">Falsiruegeria litorea</name>
    <dbReference type="NCBI Taxonomy" id="1280831"/>
    <lineage>
        <taxon>Bacteria</taxon>
        <taxon>Pseudomonadati</taxon>
        <taxon>Pseudomonadota</taxon>
        <taxon>Alphaproteobacteria</taxon>
        <taxon>Rhodobacterales</taxon>
        <taxon>Roseobacteraceae</taxon>
        <taxon>Falsiruegeria</taxon>
    </lineage>
</organism>
<feature type="chain" id="PRO_5045757414" evidence="1">
    <location>
        <begin position="23"/>
        <end position="159"/>
    </location>
</feature>
<dbReference type="Gene3D" id="2.60.40.1890">
    <property type="entry name" value="PCu(A)C copper chaperone"/>
    <property type="match status" value="1"/>
</dbReference>
<dbReference type="InterPro" id="IPR007410">
    <property type="entry name" value="LpqE-like"/>
</dbReference>
<proteinExistence type="predicted"/>
<dbReference type="PANTHER" id="PTHR36302">
    <property type="entry name" value="BLR7088 PROTEIN"/>
    <property type="match status" value="1"/>
</dbReference>
<accession>A0ABS5WUL8</accession>
<dbReference type="PANTHER" id="PTHR36302:SF1">
    <property type="entry name" value="COPPER CHAPERONE PCU(A)C"/>
    <property type="match status" value="1"/>
</dbReference>